<feature type="region of interest" description="Disordered" evidence="1">
    <location>
        <begin position="654"/>
        <end position="694"/>
    </location>
</feature>
<feature type="compositionally biased region" description="Polar residues" evidence="1">
    <location>
        <begin position="521"/>
        <end position="530"/>
    </location>
</feature>
<protein>
    <submittedName>
        <fullName evidence="2">Uncharacterized protein</fullName>
    </submittedName>
</protein>
<feature type="compositionally biased region" description="Polar residues" evidence="1">
    <location>
        <begin position="670"/>
        <end position="679"/>
    </location>
</feature>
<feature type="region of interest" description="Disordered" evidence="1">
    <location>
        <begin position="347"/>
        <end position="387"/>
    </location>
</feature>
<reference evidence="2" key="2">
    <citation type="submission" date="2023-06" db="EMBL/GenBank/DDBJ databases">
        <authorList>
            <consortium name="Lawrence Berkeley National Laboratory"/>
            <person name="Mondo S.J."/>
            <person name="Hensen N."/>
            <person name="Bonometti L."/>
            <person name="Westerberg I."/>
            <person name="Brannstrom I.O."/>
            <person name="Guillou S."/>
            <person name="Cros-Aarteil S."/>
            <person name="Calhoun S."/>
            <person name="Haridas S."/>
            <person name="Kuo A."/>
            <person name="Pangilinan J."/>
            <person name="Riley R."/>
            <person name="Labutti K."/>
            <person name="Andreopoulos B."/>
            <person name="Lipzen A."/>
            <person name="Chen C."/>
            <person name="Yanf M."/>
            <person name="Daum C."/>
            <person name="Ng V."/>
            <person name="Clum A."/>
            <person name="Steindorff A."/>
            <person name="Ohm R."/>
            <person name="Martin F."/>
            <person name="Silar P."/>
            <person name="Natvig D."/>
            <person name="Lalanne C."/>
            <person name="Gautier V."/>
            <person name="Ament-Velasquez S.L."/>
            <person name="Kruys A."/>
            <person name="Hutchinson M.I."/>
            <person name="Powell A.J."/>
            <person name="Barry K."/>
            <person name="Miller A.N."/>
            <person name="Grigoriev I.V."/>
            <person name="Debuchy R."/>
            <person name="Gladieux P."/>
            <person name="Thoren M.H."/>
            <person name="Johannesson H."/>
        </authorList>
    </citation>
    <scope>NUCLEOTIDE SEQUENCE</scope>
    <source>
        <strain evidence="2">CBS 626.80</strain>
    </source>
</reference>
<feature type="compositionally biased region" description="Basic residues" evidence="1">
    <location>
        <begin position="289"/>
        <end position="298"/>
    </location>
</feature>
<feature type="compositionally biased region" description="Polar residues" evidence="1">
    <location>
        <begin position="471"/>
        <end position="484"/>
    </location>
</feature>
<feature type="compositionally biased region" description="Low complexity" evidence="1">
    <location>
        <begin position="359"/>
        <end position="371"/>
    </location>
</feature>
<dbReference type="Proteomes" id="UP001303222">
    <property type="component" value="Unassembled WGS sequence"/>
</dbReference>
<feature type="compositionally biased region" description="Basic and acidic residues" evidence="1">
    <location>
        <begin position="247"/>
        <end position="256"/>
    </location>
</feature>
<feature type="compositionally biased region" description="Basic and acidic residues" evidence="1">
    <location>
        <begin position="681"/>
        <end position="694"/>
    </location>
</feature>
<keyword evidence="3" id="KW-1185">Reference proteome</keyword>
<feature type="compositionally biased region" description="Polar residues" evidence="1">
    <location>
        <begin position="617"/>
        <end position="636"/>
    </location>
</feature>
<gene>
    <name evidence="2" type="ORF">QBC32DRAFT_371695</name>
</gene>
<feature type="region of interest" description="Disordered" evidence="1">
    <location>
        <begin position="571"/>
        <end position="636"/>
    </location>
</feature>
<feature type="region of interest" description="Disordered" evidence="1">
    <location>
        <begin position="288"/>
        <end position="320"/>
    </location>
</feature>
<dbReference type="AlphaFoldDB" id="A0AAN6NTB2"/>
<organism evidence="2 3">
    <name type="scientific">Pseudoneurospora amorphoporcata</name>
    <dbReference type="NCBI Taxonomy" id="241081"/>
    <lineage>
        <taxon>Eukaryota</taxon>
        <taxon>Fungi</taxon>
        <taxon>Dikarya</taxon>
        <taxon>Ascomycota</taxon>
        <taxon>Pezizomycotina</taxon>
        <taxon>Sordariomycetes</taxon>
        <taxon>Sordariomycetidae</taxon>
        <taxon>Sordariales</taxon>
        <taxon>Sordariaceae</taxon>
        <taxon>Pseudoneurospora</taxon>
    </lineage>
</organism>
<feature type="region of interest" description="Disordered" evidence="1">
    <location>
        <begin position="132"/>
        <end position="260"/>
    </location>
</feature>
<reference evidence="2" key="1">
    <citation type="journal article" date="2023" name="Mol. Phylogenet. Evol.">
        <title>Genome-scale phylogeny and comparative genomics of the fungal order Sordariales.</title>
        <authorList>
            <person name="Hensen N."/>
            <person name="Bonometti L."/>
            <person name="Westerberg I."/>
            <person name="Brannstrom I.O."/>
            <person name="Guillou S."/>
            <person name="Cros-Aarteil S."/>
            <person name="Calhoun S."/>
            <person name="Haridas S."/>
            <person name="Kuo A."/>
            <person name="Mondo S."/>
            <person name="Pangilinan J."/>
            <person name="Riley R."/>
            <person name="LaButti K."/>
            <person name="Andreopoulos B."/>
            <person name="Lipzen A."/>
            <person name="Chen C."/>
            <person name="Yan M."/>
            <person name="Daum C."/>
            <person name="Ng V."/>
            <person name="Clum A."/>
            <person name="Steindorff A."/>
            <person name="Ohm R.A."/>
            <person name="Martin F."/>
            <person name="Silar P."/>
            <person name="Natvig D.O."/>
            <person name="Lalanne C."/>
            <person name="Gautier V."/>
            <person name="Ament-Velasquez S.L."/>
            <person name="Kruys A."/>
            <person name="Hutchinson M.I."/>
            <person name="Powell A.J."/>
            <person name="Barry K."/>
            <person name="Miller A.N."/>
            <person name="Grigoriev I.V."/>
            <person name="Debuchy R."/>
            <person name="Gladieux P."/>
            <person name="Hiltunen Thoren M."/>
            <person name="Johannesson H."/>
        </authorList>
    </citation>
    <scope>NUCLEOTIDE SEQUENCE</scope>
    <source>
        <strain evidence="2">CBS 626.80</strain>
    </source>
</reference>
<dbReference type="EMBL" id="MU859167">
    <property type="protein sequence ID" value="KAK3950744.1"/>
    <property type="molecule type" value="Genomic_DNA"/>
</dbReference>
<feature type="region of interest" description="Disordered" evidence="1">
    <location>
        <begin position="459"/>
        <end position="556"/>
    </location>
</feature>
<comment type="caution">
    <text evidence="2">The sequence shown here is derived from an EMBL/GenBank/DDBJ whole genome shotgun (WGS) entry which is preliminary data.</text>
</comment>
<accession>A0AAN6NTB2</accession>
<name>A0AAN6NTB2_9PEZI</name>
<sequence length="694" mass="75346">MYDDLRKNELETWDLPSPLLSHPFFRPIPPFPSTLSRRGAVSENDSLADVPYAVGGLASVAAVQLLRSCMRNTPEFHKSQTPTSLNNPDIDRYLIRQHEAAQSDMSARLATCVWTSSTTHLQTDITEITVWGTKSTGTDGAFSSRPESSETQDGRPPIRRILTPDLSSILRRGSTPKSSKSPKSRRSTPSNASRSNGAPGPESPHSSRSPDDDLGGPSSPGNDSRKQSLDMCSCPDLGREEDEEDERPGLPRRRTDGPQVHCSHHHFRYVFQRSQSVCPGELQLDTHRIRNPRSRRRLNREDVEPFSDTRTGAAGPLNNAPAQEYSPKLLAIAGVMIATGELDRLSLGSSHSHGRHHSLSQASQISIGSSQDSEEEEEQEELELPPLPAIKTGLARRKTRSMSMVAPLSSTPFDFVMQAGKSGLSSAPTRRSSTGNQLLFGPRGAAIPSVNSPALQQTGVGVGANARPGTGTPTAQGPVGSSTFRSKRPAPPRLSELWNASWNNDQEDDDSNSSERQSNSPGQYDLNSPRFTGGPREHDVSPGGGANAETPRLSWPLNLDRVDRSLREQGELFGGGVNDEDVGPTQEDRTGPGWTEETERRRRSSILTIRNDGEPTSEGNPTDDGNPSDTSPSSCECTHCEYAGYFVKVAQGNAAGDDEQEDELGGVMQRSGSTLTIIHTPTEHRSEDAEDRSD</sequence>
<evidence type="ECO:0000313" key="3">
    <source>
        <dbReference type="Proteomes" id="UP001303222"/>
    </source>
</evidence>
<feature type="compositionally biased region" description="Acidic residues" evidence="1">
    <location>
        <begin position="372"/>
        <end position="383"/>
    </location>
</feature>
<evidence type="ECO:0000313" key="2">
    <source>
        <dbReference type="EMBL" id="KAK3950744.1"/>
    </source>
</evidence>
<evidence type="ECO:0000256" key="1">
    <source>
        <dbReference type="SAM" id="MobiDB-lite"/>
    </source>
</evidence>
<proteinExistence type="predicted"/>